<dbReference type="OrthoDB" id="10374194at2759"/>
<feature type="compositionally biased region" description="Polar residues" evidence="1">
    <location>
        <begin position="65"/>
        <end position="86"/>
    </location>
</feature>
<reference evidence="2" key="1">
    <citation type="journal article" date="2020" name="Nat. Commun.">
        <title>Large-scale genome sequencing of mycorrhizal fungi provides insights into the early evolution of symbiotic traits.</title>
        <authorList>
            <person name="Miyauchi S."/>
            <person name="Kiss E."/>
            <person name="Kuo A."/>
            <person name="Drula E."/>
            <person name="Kohler A."/>
            <person name="Sanchez-Garcia M."/>
            <person name="Morin E."/>
            <person name="Andreopoulos B."/>
            <person name="Barry K.W."/>
            <person name="Bonito G."/>
            <person name="Buee M."/>
            <person name="Carver A."/>
            <person name="Chen C."/>
            <person name="Cichocki N."/>
            <person name="Clum A."/>
            <person name="Culley D."/>
            <person name="Crous P.W."/>
            <person name="Fauchery L."/>
            <person name="Girlanda M."/>
            <person name="Hayes R.D."/>
            <person name="Keri Z."/>
            <person name="LaButti K."/>
            <person name="Lipzen A."/>
            <person name="Lombard V."/>
            <person name="Magnuson J."/>
            <person name="Maillard F."/>
            <person name="Murat C."/>
            <person name="Nolan M."/>
            <person name="Ohm R.A."/>
            <person name="Pangilinan J."/>
            <person name="Pereira M.F."/>
            <person name="Perotto S."/>
            <person name="Peter M."/>
            <person name="Pfister S."/>
            <person name="Riley R."/>
            <person name="Sitrit Y."/>
            <person name="Stielow J.B."/>
            <person name="Szollosi G."/>
            <person name="Zifcakova L."/>
            <person name="Stursova M."/>
            <person name="Spatafora J.W."/>
            <person name="Tedersoo L."/>
            <person name="Vaario L.M."/>
            <person name="Yamada A."/>
            <person name="Yan M."/>
            <person name="Wang P."/>
            <person name="Xu J."/>
            <person name="Bruns T."/>
            <person name="Baldrian P."/>
            <person name="Vilgalys R."/>
            <person name="Dunand C."/>
            <person name="Henrissat B."/>
            <person name="Grigoriev I.V."/>
            <person name="Hibbett D."/>
            <person name="Nagy L.G."/>
            <person name="Martin F.M."/>
        </authorList>
    </citation>
    <scope>NUCLEOTIDE SEQUENCE</scope>
    <source>
        <strain evidence="2">UH-Tt-Lm1</strain>
    </source>
</reference>
<keyword evidence="3" id="KW-1185">Reference proteome</keyword>
<evidence type="ECO:0000313" key="2">
    <source>
        <dbReference type="EMBL" id="KAF9793135.1"/>
    </source>
</evidence>
<evidence type="ECO:0000313" key="3">
    <source>
        <dbReference type="Proteomes" id="UP000736335"/>
    </source>
</evidence>
<organism evidence="2 3">
    <name type="scientific">Thelephora terrestris</name>
    <dbReference type="NCBI Taxonomy" id="56493"/>
    <lineage>
        <taxon>Eukaryota</taxon>
        <taxon>Fungi</taxon>
        <taxon>Dikarya</taxon>
        <taxon>Basidiomycota</taxon>
        <taxon>Agaricomycotina</taxon>
        <taxon>Agaricomycetes</taxon>
        <taxon>Thelephorales</taxon>
        <taxon>Thelephoraceae</taxon>
        <taxon>Thelephora</taxon>
    </lineage>
</organism>
<dbReference type="Proteomes" id="UP000736335">
    <property type="component" value="Unassembled WGS sequence"/>
</dbReference>
<feature type="compositionally biased region" description="Polar residues" evidence="1">
    <location>
        <begin position="41"/>
        <end position="52"/>
    </location>
</feature>
<feature type="region of interest" description="Disordered" evidence="1">
    <location>
        <begin position="178"/>
        <end position="198"/>
    </location>
</feature>
<comment type="caution">
    <text evidence="2">The sequence shown here is derived from an EMBL/GenBank/DDBJ whole genome shotgun (WGS) entry which is preliminary data.</text>
</comment>
<feature type="compositionally biased region" description="Low complexity" evidence="1">
    <location>
        <begin position="228"/>
        <end position="242"/>
    </location>
</feature>
<dbReference type="AlphaFoldDB" id="A0A9P6HRD5"/>
<feature type="region of interest" description="Disordered" evidence="1">
    <location>
        <begin position="217"/>
        <end position="242"/>
    </location>
</feature>
<dbReference type="EMBL" id="WIUZ02000001">
    <property type="protein sequence ID" value="KAF9793135.1"/>
    <property type="molecule type" value="Genomic_DNA"/>
</dbReference>
<proteinExistence type="predicted"/>
<name>A0A9P6HRD5_9AGAM</name>
<feature type="region of interest" description="Disordered" evidence="1">
    <location>
        <begin position="1"/>
        <end position="89"/>
    </location>
</feature>
<protein>
    <submittedName>
        <fullName evidence="2">Uncharacterized protein</fullName>
    </submittedName>
</protein>
<feature type="compositionally biased region" description="Basic and acidic residues" evidence="1">
    <location>
        <begin position="14"/>
        <end position="27"/>
    </location>
</feature>
<gene>
    <name evidence="2" type="ORF">BJ322DRAFT_1032963</name>
</gene>
<reference evidence="2" key="2">
    <citation type="submission" date="2020-11" db="EMBL/GenBank/DDBJ databases">
        <authorList>
            <consortium name="DOE Joint Genome Institute"/>
            <person name="Kuo A."/>
            <person name="Miyauchi S."/>
            <person name="Kiss E."/>
            <person name="Drula E."/>
            <person name="Kohler A."/>
            <person name="Sanchez-Garcia M."/>
            <person name="Andreopoulos B."/>
            <person name="Barry K.W."/>
            <person name="Bonito G."/>
            <person name="Buee M."/>
            <person name="Carver A."/>
            <person name="Chen C."/>
            <person name="Cichocki N."/>
            <person name="Clum A."/>
            <person name="Culley D."/>
            <person name="Crous P.W."/>
            <person name="Fauchery L."/>
            <person name="Girlanda M."/>
            <person name="Hayes R."/>
            <person name="Keri Z."/>
            <person name="Labutti K."/>
            <person name="Lipzen A."/>
            <person name="Lombard V."/>
            <person name="Magnuson J."/>
            <person name="Maillard F."/>
            <person name="Morin E."/>
            <person name="Murat C."/>
            <person name="Nolan M."/>
            <person name="Ohm R."/>
            <person name="Pangilinan J."/>
            <person name="Pereira M."/>
            <person name="Perotto S."/>
            <person name="Peter M."/>
            <person name="Riley R."/>
            <person name="Sitrit Y."/>
            <person name="Stielow B."/>
            <person name="Szollosi G."/>
            <person name="Zifcakova L."/>
            <person name="Stursova M."/>
            <person name="Spatafora J.W."/>
            <person name="Tedersoo L."/>
            <person name="Vaario L.-M."/>
            <person name="Yamada A."/>
            <person name="Yan M."/>
            <person name="Wang P."/>
            <person name="Xu J."/>
            <person name="Bruns T."/>
            <person name="Baldrian P."/>
            <person name="Vilgalys R."/>
            <person name="Henrissat B."/>
            <person name="Grigoriev I.V."/>
            <person name="Hibbett D."/>
            <person name="Nagy L.G."/>
            <person name="Martin F.M."/>
        </authorList>
    </citation>
    <scope>NUCLEOTIDE SEQUENCE</scope>
    <source>
        <strain evidence="2">UH-Tt-Lm1</strain>
    </source>
</reference>
<feature type="compositionally biased region" description="Polar residues" evidence="1">
    <location>
        <begin position="217"/>
        <end position="227"/>
    </location>
</feature>
<sequence>MQLVRAMPQSNPHKRSEEQIRNAREDLIQGNTDDYFPTIRTGAQDTGSSSSPKWPENPQDVRYPRQSNESNLGESGSQGDSPSSVYTPRPYAHLLPKIVVREESFDSQVLLRPPPGSQSTANLDGHLKPILKRSLSSLLAEKRSSLHDILSTSPDQETRKPRRVSFAVGDELSQSVVLAEDEGSAPSVSEFEDSSTKEQSLRGITRMLLFELERKLTTNTPTPNNGRSSFPSSSSLPSATESEPSVDFVRVVPWNDQVYHSGRGPGRSASWKQAKTQVFSWCNRHSDDTYDGGPKRMVELCTLPLDLQDLVLEFERTRIEQSQGHGKGRHRIVHIDVSRVLNFS</sequence>
<accession>A0A9P6HRD5</accession>
<evidence type="ECO:0000256" key="1">
    <source>
        <dbReference type="SAM" id="MobiDB-lite"/>
    </source>
</evidence>